<proteinExistence type="predicted"/>
<comment type="caution">
    <text evidence="2">The sequence shown here is derived from an EMBL/GenBank/DDBJ whole genome shotgun (WGS) entry which is preliminary data.</text>
</comment>
<dbReference type="AlphaFoldDB" id="A0A4Q1C4H8"/>
<dbReference type="EMBL" id="SDHX01000002">
    <property type="protein sequence ID" value="RXK53281.1"/>
    <property type="molecule type" value="Genomic_DNA"/>
</dbReference>
<gene>
    <name evidence="2" type="ORF">ESB00_16415</name>
</gene>
<evidence type="ECO:0000313" key="3">
    <source>
        <dbReference type="Proteomes" id="UP000290218"/>
    </source>
</evidence>
<evidence type="ECO:0000313" key="2">
    <source>
        <dbReference type="EMBL" id="RXK53281.1"/>
    </source>
</evidence>
<dbReference type="RefSeq" id="WP_129048870.1">
    <property type="nucleotide sequence ID" value="NZ_SDHX01000002.1"/>
</dbReference>
<keyword evidence="3" id="KW-1185">Reference proteome</keyword>
<evidence type="ECO:0000256" key="1">
    <source>
        <dbReference type="SAM" id="SignalP"/>
    </source>
</evidence>
<protein>
    <submittedName>
        <fullName evidence="2">Uncharacterized protein</fullName>
    </submittedName>
</protein>
<dbReference type="Proteomes" id="UP000290218">
    <property type="component" value="Unassembled WGS sequence"/>
</dbReference>
<feature type="signal peptide" evidence="1">
    <location>
        <begin position="1"/>
        <end position="26"/>
    </location>
</feature>
<reference evidence="2 3" key="1">
    <citation type="submission" date="2019-01" db="EMBL/GenBank/DDBJ databases">
        <title>Lacunisphaera sp. strain TWA-58.</title>
        <authorList>
            <person name="Chen W.-M."/>
        </authorList>
    </citation>
    <scope>NUCLEOTIDE SEQUENCE [LARGE SCALE GENOMIC DNA]</scope>
    <source>
        <strain evidence="2 3">TWA-58</strain>
    </source>
</reference>
<dbReference type="OrthoDB" id="9820316at2"/>
<name>A0A4Q1C4H8_9BACT</name>
<keyword evidence="1" id="KW-0732">Signal</keyword>
<accession>A0A4Q1C4H8</accession>
<organism evidence="2 3">
    <name type="scientific">Oleiharenicola lentus</name>
    <dbReference type="NCBI Taxonomy" id="2508720"/>
    <lineage>
        <taxon>Bacteria</taxon>
        <taxon>Pseudomonadati</taxon>
        <taxon>Verrucomicrobiota</taxon>
        <taxon>Opitutia</taxon>
        <taxon>Opitutales</taxon>
        <taxon>Opitutaceae</taxon>
        <taxon>Oleiharenicola</taxon>
    </lineage>
</organism>
<feature type="chain" id="PRO_5020503333" evidence="1">
    <location>
        <begin position="27"/>
        <end position="338"/>
    </location>
</feature>
<sequence length="338" mass="37513">MHPTSLRPLAASLFASLFLLTGSGPAAEDDENSVLTSVFARTAKDYRRVKDEKGRWVREYYAMTNGGPTDGTIRDNSQEKIKFVAIATVLAQHLARQGYYPATDPEKVDFLLVVNWGRTMPFGDPTYRDSLDNVIGSMNTMSTKGQLAEQARTNAASATPTGNANLTGSVEDMEAQAAESYLENNMIIQDMLNRSRNQSNARTAHLLGYMDEINEADGPQRYAGGGDRFNDLIADIEEARYYIILSAYDFKHTVRASKPSKLRWVTRMSMRAPGNSFAEKAASLIAYSSSRFGQNTDGLEQKLYPQYKVNLEDLRFLGIAGWTTQPEAEKQPEEGATK</sequence>